<evidence type="ECO:0000256" key="1">
    <source>
        <dbReference type="ARBA" id="ARBA00022942"/>
    </source>
</evidence>
<evidence type="ECO:0000313" key="3">
    <source>
        <dbReference type="Proteomes" id="UP000475862"/>
    </source>
</evidence>
<evidence type="ECO:0000313" key="2">
    <source>
        <dbReference type="EMBL" id="KAE9536448.1"/>
    </source>
</evidence>
<dbReference type="Proteomes" id="UP000475862">
    <property type="component" value="Unassembled WGS sequence"/>
</dbReference>
<comment type="caution">
    <text evidence="2">The sequence shown here is derived from an EMBL/GenBank/DDBJ whole genome shotgun (WGS) entry which is preliminary data.</text>
</comment>
<organism evidence="2 3">
    <name type="scientific">Aphis glycines</name>
    <name type="common">Soybean aphid</name>
    <dbReference type="NCBI Taxonomy" id="307491"/>
    <lineage>
        <taxon>Eukaryota</taxon>
        <taxon>Metazoa</taxon>
        <taxon>Ecdysozoa</taxon>
        <taxon>Arthropoda</taxon>
        <taxon>Hexapoda</taxon>
        <taxon>Insecta</taxon>
        <taxon>Pterygota</taxon>
        <taxon>Neoptera</taxon>
        <taxon>Paraneoptera</taxon>
        <taxon>Hemiptera</taxon>
        <taxon>Sternorrhyncha</taxon>
        <taxon>Aphidomorpha</taxon>
        <taxon>Aphidoidea</taxon>
        <taxon>Aphididae</taxon>
        <taxon>Aphidini</taxon>
        <taxon>Aphis</taxon>
        <taxon>Aphis</taxon>
    </lineage>
</organism>
<reference evidence="2 3" key="1">
    <citation type="submission" date="2019-08" db="EMBL/GenBank/DDBJ databases">
        <title>The genome of the soybean aphid Biotype 1, its phylome, world population structure and adaptation to the North American continent.</title>
        <authorList>
            <person name="Giordano R."/>
            <person name="Donthu R.K."/>
            <person name="Hernandez A.G."/>
            <person name="Wright C.L."/>
            <person name="Zimin A.V."/>
        </authorList>
    </citation>
    <scope>NUCLEOTIDE SEQUENCE [LARGE SCALE GENOMIC DNA]</scope>
    <source>
        <tissue evidence="2">Whole aphids</tissue>
    </source>
</reference>
<gene>
    <name evidence="2" type="ORF">AGLY_007237</name>
</gene>
<dbReference type="OrthoDB" id="6601482at2759"/>
<dbReference type="EMBL" id="VYZN01000023">
    <property type="protein sequence ID" value="KAE9536448.1"/>
    <property type="molecule type" value="Genomic_DNA"/>
</dbReference>
<dbReference type="PANTHER" id="PTHR11599">
    <property type="entry name" value="PROTEASOME SUBUNIT ALPHA/BETA"/>
    <property type="match status" value="1"/>
</dbReference>
<dbReference type="Pfam" id="PF00227">
    <property type="entry name" value="Proteasome"/>
    <property type="match status" value="1"/>
</dbReference>
<keyword evidence="1" id="KW-0647">Proteasome</keyword>
<accession>A0A6G0TPW3</accession>
<sequence length="218" mass="24054">MPITVFKKTTQKHIMAGNLLVGIIGNNCVVIAAEKFYENQNTICSLDGKITVAWSGYSANSMMIVDKAKMYTNTVHGFNSPANHVAEFLIDPEIRVLNNLPTLPYTESFMVASSDNNGQNLYVTDTYGTISHVLASAVGRKSDLITNVLVENYSTANKSILGTIEFALKTLCVISEPDAKLIDVSVTAFNRPFEASKLFSKIPIQSRDFIIEIFNWIC</sequence>
<dbReference type="GO" id="GO:0051603">
    <property type="term" value="P:proteolysis involved in protein catabolic process"/>
    <property type="evidence" value="ECO:0007669"/>
    <property type="project" value="InterPro"/>
</dbReference>
<dbReference type="InterPro" id="IPR029055">
    <property type="entry name" value="Ntn_hydrolases_N"/>
</dbReference>
<protein>
    <submittedName>
        <fullName evidence="2">Uncharacterized protein</fullName>
    </submittedName>
</protein>
<name>A0A6G0TPW3_APHGL</name>
<dbReference type="InterPro" id="IPR001353">
    <property type="entry name" value="Proteasome_sua/b"/>
</dbReference>
<dbReference type="AlphaFoldDB" id="A0A6G0TPW3"/>
<dbReference type="SUPFAM" id="SSF56235">
    <property type="entry name" value="N-terminal nucleophile aminohydrolases (Ntn hydrolases)"/>
    <property type="match status" value="1"/>
</dbReference>
<proteinExistence type="predicted"/>
<keyword evidence="3" id="KW-1185">Reference proteome</keyword>
<dbReference type="InterPro" id="IPR050115">
    <property type="entry name" value="Proteasome_alpha"/>
</dbReference>
<dbReference type="Gene3D" id="3.60.20.10">
    <property type="entry name" value="Glutamine Phosphoribosylpyrophosphate, subunit 1, domain 1"/>
    <property type="match status" value="1"/>
</dbReference>
<dbReference type="GO" id="GO:0005839">
    <property type="term" value="C:proteasome core complex"/>
    <property type="evidence" value="ECO:0007669"/>
    <property type="project" value="InterPro"/>
</dbReference>